<protein>
    <submittedName>
        <fullName evidence="2">Phage portal protein</fullName>
    </submittedName>
</protein>
<dbReference type="InterPro" id="IPR006428">
    <property type="entry name" value="Portal_SPP1-type"/>
</dbReference>
<dbReference type="Proteomes" id="UP000030588">
    <property type="component" value="Unassembled WGS sequence"/>
</dbReference>
<reference evidence="2 3" key="1">
    <citation type="submission" date="2014-10" db="EMBL/GenBank/DDBJ databases">
        <title>Draft genome of phytase producing Bacillus ginsengihumi strain M2.11.</title>
        <authorList>
            <person name="Toymentseva A."/>
            <person name="Boulygina E.A."/>
            <person name="Kazakov S.V."/>
            <person name="Kayumov I."/>
            <person name="Suleimanova A.D."/>
            <person name="Mardanova A.M."/>
            <person name="Maria S.N."/>
            <person name="Sergey M.Y."/>
            <person name="Sharipova M.R."/>
        </authorList>
    </citation>
    <scope>NUCLEOTIDE SEQUENCE [LARGE SCALE GENOMIC DNA]</scope>
    <source>
        <strain evidence="2 3">M2.11</strain>
    </source>
</reference>
<feature type="compositionally biased region" description="Acidic residues" evidence="1">
    <location>
        <begin position="441"/>
        <end position="459"/>
    </location>
</feature>
<dbReference type="STRING" id="363870.NG54_03340"/>
<dbReference type="RefSeq" id="WP_035353341.1">
    <property type="nucleotide sequence ID" value="NZ_JRUN01000006.1"/>
</dbReference>
<comment type="caution">
    <text evidence="2">The sequence shown here is derived from an EMBL/GenBank/DDBJ whole genome shotgun (WGS) entry which is preliminary data.</text>
</comment>
<dbReference type="EMBL" id="JRUN01000006">
    <property type="protein sequence ID" value="KHD86424.1"/>
    <property type="molecule type" value="Genomic_DNA"/>
</dbReference>
<evidence type="ECO:0000313" key="3">
    <source>
        <dbReference type="Proteomes" id="UP000030588"/>
    </source>
</evidence>
<accession>A0A0A6VIG6</accession>
<evidence type="ECO:0000313" key="2">
    <source>
        <dbReference type="EMBL" id="KHD86424.1"/>
    </source>
</evidence>
<sequence>MNKYIDIIQNEGITTEIVQSMISDHKDEHDRMKKLYSRYKSETEGVPILERTPFKFNISEKEQIQRIDDKVNNRLANSFDAEVVDTKVGYMFGHPITYEFDDQRDPGTVSPTKELIDTFNLRNHVEDEDSELGKMAAICGQGARLVYIDIDGQERIKNLNPWQVILLGDNISEPVYSLWYYKDYKGNLAAEFYDETYIYFFKSNDKGELSFEKQQVHTFDFCPLFGLANNKELMGDAERVLTLIDAYNRTLSDASNEIEQYRLAYLVLKGMGADEETLANLKKTGILELMDETDDVKYLTKDINDSLIEHHLDRLEENILRFAKSVNFGDEQFAGNISGVAMKFKIMALENKCITLERKMTATLRYQFKVLFSAWAKKNLVKQDDYLKVWFGFKRNLPVNILEEAQATAALKGFVSEETRLSLLSFVDDVQFEMKRMQEERDSEETVDLDEVDEDDKPQ</sequence>
<evidence type="ECO:0000256" key="1">
    <source>
        <dbReference type="SAM" id="MobiDB-lite"/>
    </source>
</evidence>
<organism evidence="2 3">
    <name type="scientific">Heyndrickxia ginsengihumi</name>
    <dbReference type="NCBI Taxonomy" id="363870"/>
    <lineage>
        <taxon>Bacteria</taxon>
        <taxon>Bacillati</taxon>
        <taxon>Bacillota</taxon>
        <taxon>Bacilli</taxon>
        <taxon>Bacillales</taxon>
        <taxon>Bacillaceae</taxon>
        <taxon>Heyndrickxia</taxon>
    </lineage>
</organism>
<dbReference type="OrthoDB" id="3189403at2"/>
<name>A0A0A6VIG6_9BACI</name>
<proteinExistence type="predicted"/>
<dbReference type="NCBIfam" id="TIGR01538">
    <property type="entry name" value="portal_SPP1"/>
    <property type="match status" value="1"/>
</dbReference>
<dbReference type="AlphaFoldDB" id="A0A0A6VIG6"/>
<gene>
    <name evidence="2" type="ORF">NG54_03340</name>
</gene>
<dbReference type="InterPro" id="IPR021145">
    <property type="entry name" value="Portal_protein_SPP1_Gp6-like"/>
</dbReference>
<feature type="region of interest" description="Disordered" evidence="1">
    <location>
        <begin position="438"/>
        <end position="459"/>
    </location>
</feature>
<dbReference type="Pfam" id="PF05133">
    <property type="entry name" value="SPP1_portal"/>
    <property type="match status" value="1"/>
</dbReference>